<keyword evidence="4" id="KW-1185">Reference proteome</keyword>
<name>A0ABP9PEI8_9PSEU</name>
<gene>
    <name evidence="3" type="ORF">GCM10023321_00770</name>
</gene>
<evidence type="ECO:0000256" key="1">
    <source>
        <dbReference type="SAM" id="MobiDB-lite"/>
    </source>
</evidence>
<feature type="compositionally biased region" description="Pro residues" evidence="1">
    <location>
        <begin position="182"/>
        <end position="200"/>
    </location>
</feature>
<protein>
    <submittedName>
        <fullName evidence="3">Uncharacterized protein</fullName>
    </submittedName>
</protein>
<feature type="region of interest" description="Disordered" evidence="1">
    <location>
        <begin position="1"/>
        <end position="130"/>
    </location>
</feature>
<keyword evidence="2" id="KW-0812">Transmembrane</keyword>
<feature type="compositionally biased region" description="Low complexity" evidence="1">
    <location>
        <begin position="167"/>
        <end position="181"/>
    </location>
</feature>
<feature type="compositionally biased region" description="Acidic residues" evidence="1">
    <location>
        <begin position="77"/>
        <end position="89"/>
    </location>
</feature>
<feature type="region of interest" description="Disordered" evidence="1">
    <location>
        <begin position="161"/>
        <end position="242"/>
    </location>
</feature>
<keyword evidence="2" id="KW-0472">Membrane</keyword>
<organism evidence="3 4">
    <name type="scientific">Pseudonocardia eucalypti</name>
    <dbReference type="NCBI Taxonomy" id="648755"/>
    <lineage>
        <taxon>Bacteria</taxon>
        <taxon>Bacillati</taxon>
        <taxon>Actinomycetota</taxon>
        <taxon>Actinomycetes</taxon>
        <taxon>Pseudonocardiales</taxon>
        <taxon>Pseudonocardiaceae</taxon>
        <taxon>Pseudonocardia</taxon>
    </lineage>
</organism>
<accession>A0ABP9PEI8</accession>
<feature type="compositionally biased region" description="Basic and acidic residues" evidence="1">
    <location>
        <begin position="57"/>
        <end position="72"/>
    </location>
</feature>
<feature type="compositionally biased region" description="Basic residues" evidence="1">
    <location>
        <begin position="100"/>
        <end position="121"/>
    </location>
</feature>
<dbReference type="Proteomes" id="UP001428817">
    <property type="component" value="Unassembled WGS sequence"/>
</dbReference>
<dbReference type="EMBL" id="BAABJP010000001">
    <property type="protein sequence ID" value="GAA5144422.1"/>
    <property type="molecule type" value="Genomic_DNA"/>
</dbReference>
<sequence length="397" mass="40405">MARHRSPRGRQDESTSVFDDEPAVPEPRAQSSSAPSDEDWMPAPRRPTHSGGFDAEPVDRPGTDLAELETRSLFEPAEPEPAEPEPAEPEEARTEAIRPPARRSRGAARRRMRASGARRRADRAGRPSTRTLFLVAGAVVALVAGGTVLVGLRSNSGSGESTNANIPLAQPAVPPAADAPAGPAPDVPAPDVPAAPPKVKPSPATKPGTAAKSTTKNAAKKPAATGNKASGGTGSDGGPAYAGTSKQLKIELTGYSYQDNTPPGSAEVSNPVLHKKAGGTGTYADPITVAVPGKGTGIFKAGSRFYLPTVKRYVIAEDTGASAAGSGDGHLDMWIGGEGGTKSATDACMNKITGDVPAEYNPPPGRPVLSGPIYAGGKCNIPGGGGSSSKSSSSEDN</sequence>
<feature type="compositionally biased region" description="Low complexity" evidence="1">
    <location>
        <begin position="201"/>
        <end position="228"/>
    </location>
</feature>
<evidence type="ECO:0000313" key="4">
    <source>
        <dbReference type="Proteomes" id="UP001428817"/>
    </source>
</evidence>
<dbReference type="RefSeq" id="WP_185058393.1">
    <property type="nucleotide sequence ID" value="NZ_BAABJP010000001.1"/>
</dbReference>
<proteinExistence type="predicted"/>
<feature type="transmembrane region" description="Helical" evidence="2">
    <location>
        <begin position="132"/>
        <end position="152"/>
    </location>
</feature>
<evidence type="ECO:0000256" key="2">
    <source>
        <dbReference type="SAM" id="Phobius"/>
    </source>
</evidence>
<evidence type="ECO:0000313" key="3">
    <source>
        <dbReference type="EMBL" id="GAA5144422.1"/>
    </source>
</evidence>
<reference evidence="4" key="1">
    <citation type="journal article" date="2019" name="Int. J. Syst. Evol. Microbiol.">
        <title>The Global Catalogue of Microorganisms (GCM) 10K type strain sequencing project: providing services to taxonomists for standard genome sequencing and annotation.</title>
        <authorList>
            <consortium name="The Broad Institute Genomics Platform"/>
            <consortium name="The Broad Institute Genome Sequencing Center for Infectious Disease"/>
            <person name="Wu L."/>
            <person name="Ma J."/>
        </authorList>
    </citation>
    <scope>NUCLEOTIDE SEQUENCE [LARGE SCALE GENOMIC DNA]</scope>
    <source>
        <strain evidence="4">JCM 18303</strain>
    </source>
</reference>
<comment type="caution">
    <text evidence="3">The sequence shown here is derived from an EMBL/GenBank/DDBJ whole genome shotgun (WGS) entry which is preliminary data.</text>
</comment>
<keyword evidence="2" id="KW-1133">Transmembrane helix</keyword>